<sequence>MISEERMAEVMRIMEISGDLRKASVNDDALIFAAINDILTHTPAGLTYSIEHLSELREFIDEVMGRRIDEEVDKLSDVSKINECLNNNASLVRDVSVGRVAIKSISELIEYIEAHEPDCDAKEFVDLVTEVMSNINDFYISTRILPMLQRGIYSTGISKLIESRDHDFLEKRDDESFWQHKFESNKKILEHLLGSNIDLCCGEFSVGSTDTSGKGNRRTDFALLHSLSRNISLVEIKTPGTILLSKKKYRGTFGLSNDLSGTIAQVLIQKSELMKNYYSKRHNSSFDFEVFAPRCYIICGLLSDISDDKDKLRAFEIHRDVVSSHVKIITFDELYHGFLDFNRSN</sequence>
<feature type="domain" description="Shedu protein SduA C-terminal" evidence="1">
    <location>
        <begin position="174"/>
        <end position="335"/>
    </location>
</feature>
<dbReference type="Proteomes" id="UP000679312">
    <property type="component" value="Chromosome"/>
</dbReference>
<organism evidence="2 3">
    <name type="scientific">Aeromonas jandaei</name>
    <dbReference type="NCBI Taxonomy" id="650"/>
    <lineage>
        <taxon>Bacteria</taxon>
        <taxon>Pseudomonadati</taxon>
        <taxon>Pseudomonadota</taxon>
        <taxon>Gammaproteobacteria</taxon>
        <taxon>Aeromonadales</taxon>
        <taxon>Aeromonadaceae</taxon>
        <taxon>Aeromonas</taxon>
    </lineage>
</organism>
<name>A0ABD7F296_AERJA</name>
<dbReference type="InterPro" id="IPR025359">
    <property type="entry name" value="SduA_C"/>
</dbReference>
<protein>
    <submittedName>
        <fullName evidence="2">DUF4263 domain-containing protein</fullName>
    </submittedName>
</protein>
<dbReference type="Pfam" id="PF14082">
    <property type="entry name" value="SduA_C"/>
    <property type="match status" value="1"/>
</dbReference>
<evidence type="ECO:0000313" key="3">
    <source>
        <dbReference type="Proteomes" id="UP000679312"/>
    </source>
</evidence>
<dbReference type="AlphaFoldDB" id="A0ABD7F296"/>
<dbReference type="EMBL" id="CP053881">
    <property type="protein sequence ID" value="QWL64540.1"/>
    <property type="molecule type" value="Genomic_DNA"/>
</dbReference>
<proteinExistence type="predicted"/>
<reference evidence="2 3" key="1">
    <citation type="journal article" date="2021" name="Front. Microbiol.">
        <title>Prevalence and Genetic Analysis of Chromosomal mcr-3/7 in Aeromonas From U.S. Animal-Derived Samples.</title>
        <authorList>
            <person name="Wang Y."/>
            <person name="Hou N."/>
            <person name="Rasooly R."/>
            <person name="Gu Y."/>
            <person name="He X."/>
        </authorList>
    </citation>
    <scope>NUCLEOTIDE SEQUENCE [LARGE SCALE GENOMIC DNA]</scope>
    <source>
        <strain evidence="2 3">4608</strain>
    </source>
</reference>
<dbReference type="RefSeq" id="WP_215802323.1">
    <property type="nucleotide sequence ID" value="NZ_CP053881.1"/>
</dbReference>
<gene>
    <name evidence="2" type="ORF">HQ399_20975</name>
</gene>
<evidence type="ECO:0000259" key="1">
    <source>
        <dbReference type="Pfam" id="PF14082"/>
    </source>
</evidence>
<evidence type="ECO:0000313" key="2">
    <source>
        <dbReference type="EMBL" id="QWL64540.1"/>
    </source>
</evidence>
<accession>A0ABD7F296</accession>